<dbReference type="AlphaFoldDB" id="A0A1E3QTJ9"/>
<evidence type="ECO:0000256" key="1">
    <source>
        <dbReference type="SAM" id="MobiDB-lite"/>
    </source>
</evidence>
<dbReference type="Proteomes" id="UP000094336">
    <property type="component" value="Unassembled WGS sequence"/>
</dbReference>
<gene>
    <name evidence="2" type="ORF">BABINDRAFT_131229</name>
</gene>
<accession>A0A1E3QTJ9</accession>
<dbReference type="EMBL" id="KV454430">
    <property type="protein sequence ID" value="ODQ80257.1"/>
    <property type="molecule type" value="Genomic_DNA"/>
</dbReference>
<sequence>MGQTGSRVAETDMPPSSSSLFPPDSPRRRRRSTLSTAGTRNIRRRFSSRSQRLHRLLNRTSSSDAQEIPRVVTADLNTPEVEICPTFLHPALAVASQLLNYNHSGDVSPAIQSRRPSVESIPLASLTPLIDTHSVLSEGLLGDNLPPITRSTSAELFPVREWPRFHRASNPRRTFEPLLRPDADPDFSVSL</sequence>
<keyword evidence="3" id="KW-1185">Reference proteome</keyword>
<feature type="region of interest" description="Disordered" evidence="1">
    <location>
        <begin position="1"/>
        <end position="40"/>
    </location>
</feature>
<protein>
    <submittedName>
        <fullName evidence="2">Uncharacterized protein</fullName>
    </submittedName>
</protein>
<proteinExistence type="predicted"/>
<reference evidence="3" key="1">
    <citation type="submission" date="2016-05" db="EMBL/GenBank/DDBJ databases">
        <title>Comparative genomics of biotechnologically important yeasts.</title>
        <authorList>
            <consortium name="DOE Joint Genome Institute"/>
            <person name="Riley R."/>
            <person name="Haridas S."/>
            <person name="Wolfe K.H."/>
            <person name="Lopes M.R."/>
            <person name="Hittinger C.T."/>
            <person name="Goker M."/>
            <person name="Salamov A."/>
            <person name="Wisecaver J."/>
            <person name="Long T.M."/>
            <person name="Aerts A.L."/>
            <person name="Barry K."/>
            <person name="Choi C."/>
            <person name="Clum A."/>
            <person name="Coughlan A.Y."/>
            <person name="Deshpande S."/>
            <person name="Douglass A.P."/>
            <person name="Hanson S.J."/>
            <person name="Klenk H.-P."/>
            <person name="Labutti K."/>
            <person name="Lapidus A."/>
            <person name="Lindquist E."/>
            <person name="Lipzen A."/>
            <person name="Meier-Kolthoff J.P."/>
            <person name="Ohm R.A."/>
            <person name="Otillar R.P."/>
            <person name="Pangilinan J."/>
            <person name="Peng Y."/>
            <person name="Rokas A."/>
            <person name="Rosa C.A."/>
            <person name="Scheuner C."/>
            <person name="Sibirny A.A."/>
            <person name="Slot J.C."/>
            <person name="Stielow J.B."/>
            <person name="Sun H."/>
            <person name="Kurtzman C.P."/>
            <person name="Blackwell M."/>
            <person name="Grigoriev I.V."/>
            <person name="Jeffries T.W."/>
        </authorList>
    </citation>
    <scope>NUCLEOTIDE SEQUENCE [LARGE SCALE GENOMIC DNA]</scope>
    <source>
        <strain evidence="3">NRRL Y-12698</strain>
    </source>
</reference>
<name>A0A1E3QTJ9_9ASCO</name>
<evidence type="ECO:0000313" key="2">
    <source>
        <dbReference type="EMBL" id="ODQ80257.1"/>
    </source>
</evidence>
<dbReference type="GeneID" id="30144896"/>
<organism evidence="2 3">
    <name type="scientific">Babjeviella inositovora NRRL Y-12698</name>
    <dbReference type="NCBI Taxonomy" id="984486"/>
    <lineage>
        <taxon>Eukaryota</taxon>
        <taxon>Fungi</taxon>
        <taxon>Dikarya</taxon>
        <taxon>Ascomycota</taxon>
        <taxon>Saccharomycotina</taxon>
        <taxon>Pichiomycetes</taxon>
        <taxon>Serinales incertae sedis</taxon>
        <taxon>Babjeviella</taxon>
    </lineage>
</organism>
<evidence type="ECO:0000313" key="3">
    <source>
        <dbReference type="Proteomes" id="UP000094336"/>
    </source>
</evidence>
<dbReference type="RefSeq" id="XP_018985585.1">
    <property type="nucleotide sequence ID" value="XM_019127043.1"/>
</dbReference>